<keyword evidence="2" id="KW-1185">Reference proteome</keyword>
<dbReference type="Pfam" id="PF07366">
    <property type="entry name" value="SnoaL"/>
    <property type="match status" value="1"/>
</dbReference>
<dbReference type="InterPro" id="IPR032710">
    <property type="entry name" value="NTF2-like_dom_sf"/>
</dbReference>
<comment type="caution">
    <text evidence="1">The sequence shown here is derived from an EMBL/GenBank/DDBJ whole genome shotgun (WGS) entry which is preliminary data.</text>
</comment>
<name>A0ABU9XZ99_9SPHN</name>
<dbReference type="SUPFAM" id="SSF54427">
    <property type="entry name" value="NTF2-like"/>
    <property type="match status" value="1"/>
</dbReference>
<dbReference type="Proteomes" id="UP001419910">
    <property type="component" value="Unassembled WGS sequence"/>
</dbReference>
<dbReference type="EMBL" id="JBDIME010000002">
    <property type="protein sequence ID" value="MEN2788878.1"/>
    <property type="molecule type" value="Genomic_DNA"/>
</dbReference>
<protein>
    <submittedName>
        <fullName evidence="1">Ester cyclase</fullName>
    </submittedName>
</protein>
<evidence type="ECO:0000313" key="2">
    <source>
        <dbReference type="Proteomes" id="UP001419910"/>
    </source>
</evidence>
<evidence type="ECO:0000313" key="1">
    <source>
        <dbReference type="EMBL" id="MEN2788878.1"/>
    </source>
</evidence>
<proteinExistence type="predicted"/>
<dbReference type="Gene3D" id="3.10.450.50">
    <property type="match status" value="1"/>
</dbReference>
<dbReference type="RefSeq" id="WP_343890879.1">
    <property type="nucleotide sequence ID" value="NZ_BAAAEH010000035.1"/>
</dbReference>
<reference evidence="1 2" key="1">
    <citation type="submission" date="2024-05" db="EMBL/GenBank/DDBJ databases">
        <authorList>
            <person name="Liu Q."/>
            <person name="Xin Y.-H."/>
        </authorList>
    </citation>
    <scope>NUCLEOTIDE SEQUENCE [LARGE SCALE GENOMIC DNA]</scope>
    <source>
        <strain evidence="1 2">CGMCC 1.10181</strain>
    </source>
</reference>
<gene>
    <name evidence="1" type="ORF">ABC974_04500</name>
</gene>
<accession>A0ABU9XZ99</accession>
<sequence length="131" mass="14605">MTPSELVRALYENCLNPRLLDRLPDYLSETFVGSNGEQGPSGFRQTVERMFTAFPDLRFEIEDLLADGDKVCVRWRFEAAHFGPLSGIAPTGKTAVQHGIGIYQSHEGKLTRAWLQVDRLGVLQQIGAVTL</sequence>
<dbReference type="PANTHER" id="PTHR38436:SF1">
    <property type="entry name" value="ESTER CYCLASE"/>
    <property type="match status" value="1"/>
</dbReference>
<organism evidence="1 2">
    <name type="scientific">Sphingomonas oligophenolica</name>
    <dbReference type="NCBI Taxonomy" id="301154"/>
    <lineage>
        <taxon>Bacteria</taxon>
        <taxon>Pseudomonadati</taxon>
        <taxon>Pseudomonadota</taxon>
        <taxon>Alphaproteobacteria</taxon>
        <taxon>Sphingomonadales</taxon>
        <taxon>Sphingomonadaceae</taxon>
        <taxon>Sphingomonas</taxon>
    </lineage>
</organism>
<dbReference type="InterPro" id="IPR009959">
    <property type="entry name" value="Cyclase_SnoaL-like"/>
</dbReference>
<dbReference type="PANTHER" id="PTHR38436">
    <property type="entry name" value="POLYKETIDE CYCLASE SNOAL-LIKE DOMAIN"/>
    <property type="match status" value="1"/>
</dbReference>